<evidence type="ECO:0000256" key="3">
    <source>
        <dbReference type="HAMAP-Rule" id="MF_00208"/>
    </source>
</evidence>
<dbReference type="InterPro" id="IPR036615">
    <property type="entry name" value="Mur_ligase_C_dom_sf"/>
</dbReference>
<dbReference type="Pfam" id="PF02875">
    <property type="entry name" value="Mur_ligase_C"/>
    <property type="match status" value="1"/>
</dbReference>
<dbReference type="Gene3D" id="3.40.1390.10">
    <property type="entry name" value="MurE/MurF, N-terminal domain"/>
    <property type="match status" value="1"/>
</dbReference>
<dbReference type="GO" id="GO:0071555">
    <property type="term" value="P:cell wall organization"/>
    <property type="evidence" value="ECO:0007669"/>
    <property type="project" value="UniProtKB-KW"/>
</dbReference>
<proteinExistence type="inferred from homology"/>
<dbReference type="AlphaFoldDB" id="A0AAE9XKA7"/>
<dbReference type="GO" id="GO:0005524">
    <property type="term" value="F:ATP binding"/>
    <property type="evidence" value="ECO:0007669"/>
    <property type="project" value="UniProtKB-UniRule"/>
</dbReference>
<dbReference type="SUPFAM" id="SSF53623">
    <property type="entry name" value="MurD-like peptide ligases, catalytic domain"/>
    <property type="match status" value="1"/>
</dbReference>
<dbReference type="GO" id="GO:0008360">
    <property type="term" value="P:regulation of cell shape"/>
    <property type="evidence" value="ECO:0007669"/>
    <property type="project" value="UniProtKB-KW"/>
</dbReference>
<evidence type="ECO:0000256" key="4">
    <source>
        <dbReference type="RuleBase" id="RU004135"/>
    </source>
</evidence>
<evidence type="ECO:0000313" key="7">
    <source>
        <dbReference type="EMBL" id="WCG22195.1"/>
    </source>
</evidence>
<keyword evidence="3 4" id="KW-0131">Cell cycle</keyword>
<dbReference type="InterPro" id="IPR035911">
    <property type="entry name" value="MurE/MurF_N"/>
</dbReference>
<evidence type="ECO:0000256" key="2">
    <source>
        <dbReference type="ARBA" id="ARBA00005898"/>
    </source>
</evidence>
<feature type="domain" description="Mur ligase central" evidence="6">
    <location>
        <begin position="123"/>
        <end position="325"/>
    </location>
</feature>
<dbReference type="GO" id="GO:0016881">
    <property type="term" value="F:acid-amino acid ligase activity"/>
    <property type="evidence" value="ECO:0007669"/>
    <property type="project" value="UniProtKB-UniRule"/>
</dbReference>
<dbReference type="SUPFAM" id="SSF63418">
    <property type="entry name" value="MurE/MurF N-terminal domain"/>
    <property type="match status" value="1"/>
</dbReference>
<keyword evidence="3" id="KW-0436">Ligase</keyword>
<feature type="binding site" evidence="3">
    <location>
        <begin position="124"/>
        <end position="130"/>
    </location>
    <ligand>
        <name>ATP</name>
        <dbReference type="ChEBI" id="CHEBI:30616"/>
    </ligand>
</feature>
<feature type="binding site" evidence="3">
    <location>
        <begin position="168"/>
        <end position="169"/>
    </location>
    <ligand>
        <name>UDP-N-acetyl-alpha-D-muramoyl-L-alanyl-D-glutamate</name>
        <dbReference type="ChEBI" id="CHEBI:83900"/>
    </ligand>
</feature>
<evidence type="ECO:0000259" key="6">
    <source>
        <dbReference type="Pfam" id="PF08245"/>
    </source>
</evidence>
<evidence type="ECO:0000259" key="5">
    <source>
        <dbReference type="Pfam" id="PF02875"/>
    </source>
</evidence>
<comment type="function">
    <text evidence="3">Catalyzes the addition of an amino acid to the nucleotide precursor UDP-N-acetylmuramoyl-L-alanyl-D-glutamate (UMAG) in the biosynthesis of bacterial cell-wall peptidoglycan.</text>
</comment>
<dbReference type="SUPFAM" id="SSF53244">
    <property type="entry name" value="MurD-like peptide ligases, peptide-binding domain"/>
    <property type="match status" value="1"/>
</dbReference>
<name>A0AAE9XKA7_9ENTE</name>
<dbReference type="RefSeq" id="WP_248852454.1">
    <property type="nucleotide sequence ID" value="NZ_CP097044.1"/>
</dbReference>
<keyword evidence="3 4" id="KW-0961">Cell wall biogenesis/degradation</keyword>
<dbReference type="Gene3D" id="3.90.190.20">
    <property type="entry name" value="Mur ligase, C-terminal domain"/>
    <property type="match status" value="1"/>
</dbReference>
<keyword evidence="3" id="KW-0460">Magnesium</keyword>
<dbReference type="NCBIfam" id="TIGR01085">
    <property type="entry name" value="murE"/>
    <property type="match status" value="1"/>
</dbReference>
<evidence type="ECO:0000256" key="1">
    <source>
        <dbReference type="ARBA" id="ARBA00004752"/>
    </source>
</evidence>
<comment type="pathway">
    <text evidence="1 3 4">Cell wall biogenesis; peptidoglycan biosynthesis.</text>
</comment>
<keyword evidence="3 4" id="KW-0133">Cell shape</keyword>
<comment type="subcellular location">
    <subcellularLocation>
        <location evidence="3 4">Cytoplasm</location>
    </subcellularLocation>
</comment>
<dbReference type="PANTHER" id="PTHR23135">
    <property type="entry name" value="MUR LIGASE FAMILY MEMBER"/>
    <property type="match status" value="1"/>
</dbReference>
<feature type="binding site" evidence="3">
    <location>
        <position position="46"/>
    </location>
    <ligand>
        <name>UDP-N-acetyl-alpha-D-muramoyl-L-alanyl-D-glutamate</name>
        <dbReference type="ChEBI" id="CHEBI:83900"/>
    </ligand>
</feature>
<organism evidence="7 8">
    <name type="scientific">Vagococcus lutrae</name>
    <dbReference type="NCBI Taxonomy" id="81947"/>
    <lineage>
        <taxon>Bacteria</taxon>
        <taxon>Bacillati</taxon>
        <taxon>Bacillota</taxon>
        <taxon>Bacilli</taxon>
        <taxon>Lactobacillales</taxon>
        <taxon>Enterococcaceae</taxon>
        <taxon>Vagococcus</taxon>
    </lineage>
</organism>
<accession>A0AAE9XKA7</accession>
<dbReference type="Proteomes" id="UP001179600">
    <property type="component" value="Chromosome"/>
</dbReference>
<sequence length="505" mass="57081">MTQLNTWVEEIKKHNLLKEIIFHNQWYTNVPVDNVLAEIQHITYDSRDIKENTLFFCKGANFHLSYLEQAIKDGATCYISETPYEVDENVLGIIVTDVKKAMAVVSQLFYNHPEKELKIVAYTGTKGKTTSTYLCYEILKRETQGHVAFFSTLETNLGAGETFKSKLTTPESLDLYRMMRQAVTNGMTHLVMEVSSQAYKLERVYNLTFDVGVFLNISPDHISDIEHPTFDDYFYCKRQLLANSRQIILNADSDYADFLYEYAKQYTSDIITFGEQADVDVNWQSINAHSFSIDNHSSLPIESTTYQLAMEGYFNHSNATSALIATSLVGAQAASQKEGLAVAQIDGRMKKLMLPNNSPVYIDYAHNYLSLATLVGFVKSEYPEKRVHLVIGSTGDKAQSRRYDFARVISESINKAYLTTDDPGSESALDIAETIKQNVTSSVDMVIELDREKAINMALSEMSEQDVLVIAGKGSDRYQIINGEHIPYLGDQTVVEKWIEKEGLK</sequence>
<keyword evidence="3" id="KW-0067">ATP-binding</keyword>
<feature type="domain" description="Mur ligase C-terminal" evidence="5">
    <location>
        <begin position="347"/>
        <end position="474"/>
    </location>
</feature>
<dbReference type="HAMAP" id="MF_00208">
    <property type="entry name" value="MurE"/>
    <property type="match status" value="1"/>
</dbReference>
<comment type="caution">
    <text evidence="3">Lacks conserved residue(s) required for the propagation of feature annotation.</text>
</comment>
<protein>
    <recommendedName>
        <fullName evidence="3">UDP-N-acetylmuramyl-tripeptide synthetase</fullName>
        <ecNumber evidence="3">6.3.2.-</ecNumber>
    </recommendedName>
    <alternativeName>
        <fullName evidence="3">UDP-MurNAc-tripeptide synthetase</fullName>
    </alternativeName>
</protein>
<dbReference type="InterPro" id="IPR004101">
    <property type="entry name" value="Mur_ligase_C"/>
</dbReference>
<dbReference type="InterPro" id="IPR036565">
    <property type="entry name" value="Mur-like_cat_sf"/>
</dbReference>
<comment type="similarity">
    <text evidence="2 3">Belongs to the MurCDEF family. MurE subfamily.</text>
</comment>
<dbReference type="Pfam" id="PF08245">
    <property type="entry name" value="Mur_ligase_M"/>
    <property type="match status" value="1"/>
</dbReference>
<dbReference type="Gene3D" id="3.40.1190.10">
    <property type="entry name" value="Mur-like, catalytic domain"/>
    <property type="match status" value="1"/>
</dbReference>
<keyword evidence="3 4" id="KW-0132">Cell division</keyword>
<gene>
    <name evidence="3 7" type="primary">murE</name>
    <name evidence="7" type="ORF">PML95_07270</name>
</gene>
<feature type="binding site" evidence="3">
    <location>
        <position position="203"/>
    </location>
    <ligand>
        <name>UDP-N-acetyl-alpha-D-muramoyl-L-alanyl-D-glutamate</name>
        <dbReference type="ChEBI" id="CHEBI:83900"/>
    </ligand>
</feature>
<dbReference type="InterPro" id="IPR013221">
    <property type="entry name" value="Mur_ligase_cen"/>
</dbReference>
<reference evidence="7" key="1">
    <citation type="submission" date="2023-01" db="EMBL/GenBank/DDBJ databases">
        <title>Oxazolidinone resistance genes in florfenicol resistant enterococci from beef cattle and veal calves at slaughter.</title>
        <authorList>
            <person name="Biggel M."/>
        </authorList>
    </citation>
    <scope>NUCLEOTIDE SEQUENCE</scope>
    <source>
        <strain evidence="7">K204-1</strain>
    </source>
</reference>
<dbReference type="EC" id="6.3.2.-" evidence="3"/>
<dbReference type="EMBL" id="CP116507">
    <property type="protein sequence ID" value="WCG22195.1"/>
    <property type="molecule type" value="Genomic_DNA"/>
</dbReference>
<dbReference type="GO" id="GO:0009252">
    <property type="term" value="P:peptidoglycan biosynthetic process"/>
    <property type="evidence" value="ECO:0007669"/>
    <property type="project" value="UniProtKB-UniRule"/>
</dbReference>
<dbReference type="GO" id="GO:0000287">
    <property type="term" value="F:magnesium ion binding"/>
    <property type="evidence" value="ECO:0007669"/>
    <property type="project" value="UniProtKB-UniRule"/>
</dbReference>
<dbReference type="GO" id="GO:0005737">
    <property type="term" value="C:cytoplasm"/>
    <property type="evidence" value="ECO:0007669"/>
    <property type="project" value="UniProtKB-SubCell"/>
</dbReference>
<feature type="modified residue" description="N6-carboxylysine" evidence="3">
    <location>
        <position position="237"/>
    </location>
</feature>
<feature type="binding site" evidence="3">
    <location>
        <position position="195"/>
    </location>
    <ligand>
        <name>UDP-N-acetyl-alpha-D-muramoyl-L-alanyl-D-glutamate</name>
        <dbReference type="ChEBI" id="CHEBI:83900"/>
    </ligand>
</feature>
<keyword evidence="3" id="KW-0547">Nucleotide-binding</keyword>
<comment type="PTM">
    <text evidence="3">Carboxylation is probably crucial for Mg(2+) binding and, consequently, for the gamma-phosphate positioning of ATP.</text>
</comment>
<dbReference type="PANTHER" id="PTHR23135:SF4">
    <property type="entry name" value="UDP-N-ACETYLMURAMOYL-L-ALANYL-D-GLUTAMATE--2,6-DIAMINOPIMELATE LIGASE MURE HOMOLOG, CHLOROPLASTIC"/>
    <property type="match status" value="1"/>
</dbReference>
<dbReference type="GO" id="GO:0051301">
    <property type="term" value="P:cell division"/>
    <property type="evidence" value="ECO:0007669"/>
    <property type="project" value="UniProtKB-KW"/>
</dbReference>
<keyword evidence="3 4" id="KW-0573">Peptidoglycan synthesis</keyword>
<evidence type="ECO:0000313" key="8">
    <source>
        <dbReference type="Proteomes" id="UP001179600"/>
    </source>
</evidence>
<dbReference type="InterPro" id="IPR005761">
    <property type="entry name" value="UDP-N-AcMur-Glu-dNH2Pim_ligase"/>
</dbReference>
<comment type="cofactor">
    <cofactor evidence="3">
        <name>Mg(2+)</name>
        <dbReference type="ChEBI" id="CHEBI:18420"/>
    </cofactor>
</comment>
<keyword evidence="3" id="KW-0963">Cytoplasm</keyword>